<protein>
    <submittedName>
        <fullName evidence="4">Polysaccharide deacetylase</fullName>
    </submittedName>
</protein>
<evidence type="ECO:0000256" key="2">
    <source>
        <dbReference type="ARBA" id="ARBA00022729"/>
    </source>
</evidence>
<dbReference type="EMBL" id="CP012036">
    <property type="protein sequence ID" value="ALF52918.1"/>
    <property type="molecule type" value="Genomic_DNA"/>
</dbReference>
<dbReference type="Proteomes" id="UP000062645">
    <property type="component" value="Chromosome"/>
</dbReference>
<dbReference type="KEGG" id="npz:ACX27_08710"/>
<proteinExistence type="predicted"/>
<reference evidence="5" key="1">
    <citation type="submission" date="2015-07" db="EMBL/GenBank/DDBJ databases">
        <title>Genome Of Nitrogen-Fixing Cyanobacterium Nostoc piscinale CENA21 From Solimoes/Amazon River Floodplain Sediments And Comparative Genomics To Uncover Biosynthetic Natural Products Potential.</title>
        <authorList>
            <person name="Leao T.F."/>
            <person name="Leao P.N."/>
            <person name="Guimaraes P.I."/>
            <person name="de Melo A.G.C."/>
            <person name="Ramos R.T.J."/>
            <person name="Silva A."/>
            <person name="Fiore M.F."/>
            <person name="Schneider M.P.C."/>
        </authorList>
    </citation>
    <scope>NUCLEOTIDE SEQUENCE [LARGE SCALE GENOMIC DNA]</scope>
    <source>
        <strain evidence="5">CENA21</strain>
    </source>
</reference>
<dbReference type="PROSITE" id="PS51677">
    <property type="entry name" value="NODB"/>
    <property type="match status" value="1"/>
</dbReference>
<name>A0A0M5MGD9_9NOSO</name>
<feature type="domain" description="NodB homology" evidence="3">
    <location>
        <begin position="81"/>
        <end position="351"/>
    </location>
</feature>
<dbReference type="Gene3D" id="3.20.20.370">
    <property type="entry name" value="Glycoside hydrolase/deacetylase"/>
    <property type="match status" value="1"/>
</dbReference>
<organism evidence="4 5">
    <name type="scientific">Nostoc piscinale CENA21</name>
    <dbReference type="NCBI Taxonomy" id="224013"/>
    <lineage>
        <taxon>Bacteria</taxon>
        <taxon>Bacillati</taxon>
        <taxon>Cyanobacteriota</taxon>
        <taxon>Cyanophyceae</taxon>
        <taxon>Nostocales</taxon>
        <taxon>Nostocaceae</taxon>
        <taxon>Nostoc</taxon>
    </lineage>
</organism>
<dbReference type="InterPro" id="IPR011330">
    <property type="entry name" value="Glyco_hydro/deAcase_b/a-brl"/>
</dbReference>
<dbReference type="AlphaFoldDB" id="A0A0M5MGD9"/>
<dbReference type="STRING" id="224013.ACX27_08710"/>
<keyword evidence="5" id="KW-1185">Reference proteome</keyword>
<dbReference type="GO" id="GO:0016810">
    <property type="term" value="F:hydrolase activity, acting on carbon-nitrogen (but not peptide) bonds"/>
    <property type="evidence" value="ECO:0007669"/>
    <property type="project" value="InterPro"/>
</dbReference>
<keyword evidence="2" id="KW-0732">Signal</keyword>
<dbReference type="PATRIC" id="fig|224013.5.peg.2113"/>
<sequence>MIIGKLSNKVRHTVRQIKNTIFPGAIILMYHRVAEVDSDPWSLCVTPKHFAEHLEVLRKYGHPLHLQQLTKRLSDRQSIHRSIVVTFDDGYADNFYNAKPLLEKYDIPATVFVTTGGIDQKREFWWDELEQLLLQPGILPDLLQLNINGRTYRWELGEATYYSEADRQRDRHWKMEREEDPTPRHALYRSVYQLLQFLSAYERSQLLDELGSWTNAQPVVRSTHRSLCNEEMLALESGGLIEIGTHTVTHPFLSQLPIASQRDEIQQSKAYLEKVLRHPITSFSYPNGSYTKETISLAQEAGFNCACASVLDKLQQHNNKISQHSNRFLLPRFVVEDWDGETFARWLSRCF</sequence>
<dbReference type="RefSeq" id="WP_062291016.1">
    <property type="nucleotide sequence ID" value="NZ_CP012036.1"/>
</dbReference>
<dbReference type="InterPro" id="IPR002509">
    <property type="entry name" value="NODB_dom"/>
</dbReference>
<dbReference type="SUPFAM" id="SSF88713">
    <property type="entry name" value="Glycoside hydrolase/deacetylase"/>
    <property type="match status" value="1"/>
</dbReference>
<evidence type="ECO:0000313" key="4">
    <source>
        <dbReference type="EMBL" id="ALF52918.1"/>
    </source>
</evidence>
<dbReference type="OrthoDB" id="9778320at2"/>
<dbReference type="PANTHER" id="PTHR34216">
    <property type="match status" value="1"/>
</dbReference>
<evidence type="ECO:0000313" key="5">
    <source>
        <dbReference type="Proteomes" id="UP000062645"/>
    </source>
</evidence>
<comment type="subcellular location">
    <subcellularLocation>
        <location evidence="1">Secreted</location>
    </subcellularLocation>
</comment>
<accession>A0A0M5MGD9</accession>
<dbReference type="PANTHER" id="PTHR34216:SF3">
    <property type="entry name" value="POLY-BETA-1,6-N-ACETYL-D-GLUCOSAMINE N-DEACETYLASE"/>
    <property type="match status" value="1"/>
</dbReference>
<dbReference type="GO" id="GO:0005975">
    <property type="term" value="P:carbohydrate metabolic process"/>
    <property type="evidence" value="ECO:0007669"/>
    <property type="project" value="InterPro"/>
</dbReference>
<reference evidence="4 5" key="2">
    <citation type="journal article" date="2016" name="Genome Announc.">
        <title>Draft Genome Sequence of the N2-Fixing Cyanobacterium Nostoc piscinale CENA21, Isolated from the Brazilian Amazon Floodplain.</title>
        <authorList>
            <person name="Leao T."/>
            <person name="Guimaraes P.I."/>
            <person name="de Melo A.G."/>
            <person name="Ramos R.T."/>
            <person name="Leao P.N."/>
            <person name="Silva A."/>
            <person name="Fiore M.F."/>
            <person name="Schneider M.P."/>
        </authorList>
    </citation>
    <scope>NUCLEOTIDE SEQUENCE [LARGE SCALE GENOMIC DNA]</scope>
    <source>
        <strain evidence="4 5">CENA21</strain>
    </source>
</reference>
<evidence type="ECO:0000256" key="1">
    <source>
        <dbReference type="ARBA" id="ARBA00004613"/>
    </source>
</evidence>
<dbReference type="Pfam" id="PF01522">
    <property type="entry name" value="Polysacc_deac_1"/>
    <property type="match status" value="2"/>
</dbReference>
<evidence type="ECO:0000259" key="3">
    <source>
        <dbReference type="PROSITE" id="PS51677"/>
    </source>
</evidence>
<dbReference type="GO" id="GO:0005576">
    <property type="term" value="C:extracellular region"/>
    <property type="evidence" value="ECO:0007669"/>
    <property type="project" value="UniProtKB-SubCell"/>
</dbReference>
<dbReference type="InterPro" id="IPR051398">
    <property type="entry name" value="Polysacch_Deacetylase"/>
</dbReference>
<dbReference type="CDD" id="cd10918">
    <property type="entry name" value="CE4_NodB_like_5s_6s"/>
    <property type="match status" value="1"/>
</dbReference>
<gene>
    <name evidence="4" type="ORF">ACX27_08710</name>
</gene>